<accession>A0ABQ8ZFD9</accession>
<feature type="domain" description="Transglycosylase SLT" evidence="2">
    <location>
        <begin position="50"/>
        <end position="117"/>
    </location>
</feature>
<dbReference type="Pfam" id="PF18896">
    <property type="entry name" value="SLT_3"/>
    <property type="match status" value="1"/>
</dbReference>
<evidence type="ECO:0000256" key="1">
    <source>
        <dbReference type="SAM" id="SignalP"/>
    </source>
</evidence>
<keyword evidence="1" id="KW-0732">Signal</keyword>
<dbReference type="EMBL" id="JAOAOG010000003">
    <property type="protein sequence ID" value="KAJ6255623.1"/>
    <property type="molecule type" value="Genomic_DNA"/>
</dbReference>
<dbReference type="Proteomes" id="UP001150062">
    <property type="component" value="Unassembled WGS sequence"/>
</dbReference>
<gene>
    <name evidence="3" type="ORF">M0813_11183</name>
</gene>
<dbReference type="InterPro" id="IPR043992">
    <property type="entry name" value="SLT_3"/>
</dbReference>
<evidence type="ECO:0000259" key="2">
    <source>
        <dbReference type="Pfam" id="PF18896"/>
    </source>
</evidence>
<feature type="signal peptide" evidence="1">
    <location>
        <begin position="1"/>
        <end position="18"/>
    </location>
</feature>
<evidence type="ECO:0000313" key="3">
    <source>
        <dbReference type="EMBL" id="KAJ6255623.1"/>
    </source>
</evidence>
<dbReference type="InterPro" id="IPR023346">
    <property type="entry name" value="Lysozyme-like_dom_sf"/>
</dbReference>
<organism evidence="3 4">
    <name type="scientific">Anaeramoeba flamelloides</name>
    <dbReference type="NCBI Taxonomy" id="1746091"/>
    <lineage>
        <taxon>Eukaryota</taxon>
        <taxon>Metamonada</taxon>
        <taxon>Anaeramoebidae</taxon>
        <taxon>Anaeramoeba</taxon>
    </lineage>
</organism>
<name>A0ABQ8ZFD9_9EUKA</name>
<reference evidence="3" key="1">
    <citation type="submission" date="2022-08" db="EMBL/GenBank/DDBJ databases">
        <title>Novel sulfate-reducing endosymbionts in the free-living metamonad Anaeramoeba.</title>
        <authorList>
            <person name="Jerlstrom-Hultqvist J."/>
            <person name="Cepicka I."/>
            <person name="Gallot-Lavallee L."/>
            <person name="Salas-Leiva D."/>
            <person name="Curtis B.A."/>
            <person name="Zahonova K."/>
            <person name="Pipaliya S."/>
            <person name="Dacks J."/>
            <person name="Roger A.J."/>
        </authorList>
    </citation>
    <scope>NUCLEOTIDE SEQUENCE</scope>
    <source>
        <strain evidence="3">Schooner1</strain>
    </source>
</reference>
<proteinExistence type="predicted"/>
<protein>
    <submittedName>
        <fullName evidence="3">Lysozyme c</fullName>
    </submittedName>
</protein>
<dbReference type="SUPFAM" id="SSF53955">
    <property type="entry name" value="Lysozyme-like"/>
    <property type="match status" value="1"/>
</dbReference>
<dbReference type="Gene3D" id="1.10.530.10">
    <property type="match status" value="1"/>
</dbReference>
<evidence type="ECO:0000313" key="4">
    <source>
        <dbReference type="Proteomes" id="UP001150062"/>
    </source>
</evidence>
<feature type="chain" id="PRO_5047289059" evidence="1">
    <location>
        <begin position="19"/>
        <end position="127"/>
    </location>
</feature>
<comment type="caution">
    <text evidence="3">The sequence shown here is derived from an EMBL/GenBank/DDBJ whole genome shotgun (WGS) entry which is preliminary data.</text>
</comment>
<keyword evidence="4" id="KW-1185">Reference proteome</keyword>
<sequence length="127" mass="13863">MKLVVLVLLFSIFAYINAGYCDTCGSSSYVDISSWCSKYSGWSQECCKCIAEHESSGNIHACNKNTDASIDVGLWQINSRNWDACNGGKAPCTASENLACAKDVFGWGSHTWKYWSTCSTCGCCHKA</sequence>